<sequence length="776" mass="80500">MRARIVVLVAGLLLVLIGADCALVVRAVPDPVRADAAPSAFSAYRAKADIAHFAEAPHPSGSARAEQTRGFVRDRLSDLGLKPVEIEGTETVPGDGASHLAGRVHDISVTVPGRSSTGQVLLVAHTDSVLTGPGASDDGLGVSSLLEIARILTEGPRPRNDVVLLFTDSEETGQLGVRAYVHSLGKADDTPRVVLNLEARGTAGRAVMFETGDHSSALVKALGGHPPVATSLSAEVYRRLPNDTDFTQLRKAGMTGLNFAVIGDSADYHAPGDDLAHVHPGSLQDLGDTVLAAAHRLSATDLRDVTRSSDATWFNVGPLLVRYPAGAVLPLALAAPLALLAAGWYARRRGALRPGAVLRPALTFPLVLVATAALGWGTWQVLVLIRPYYASFLTGDPYRTGPAITGLLLLTAALTGLWAAWAGRRRGALETAAGIGVWPALLAVPTALLLPGAAYVFTWTALGVAAGVALGARAAEESPWRTTALLGSALPAVIVLVPLVTLLFPTLGLATAAVPLVLAALALAVLAAPFSRWSRGLRARRLVAVAVVAALAGTACVGGAVAADRPDADHPRPVSLMYALDADHGRAYWVSEDTDPASWVTGYTGHRRTEALEAWSPALAAPPGGLLAGPAPVAPVATPEVSTVSDTRSGATRTVRLKVGPKTGRPALLALYVDTSTAQVVRARVAGTPEGTPDLSGGVNRPHAGSPWKWGLLMVAPDPRGQDVTLVVRGDKPLRLLAMTEDSGLPAQALSRPRPADLTWEPGAAGLSFASRVYTI</sequence>
<accession>A0A3R8RLE1</accession>
<evidence type="ECO:0000256" key="3">
    <source>
        <dbReference type="ARBA" id="ARBA00010918"/>
    </source>
</evidence>
<keyword evidence="9" id="KW-0472">Membrane</keyword>
<dbReference type="GO" id="GO:0004177">
    <property type="term" value="F:aminopeptidase activity"/>
    <property type="evidence" value="ECO:0007669"/>
    <property type="project" value="UniProtKB-KW"/>
</dbReference>
<feature type="transmembrane region" description="Helical" evidence="9">
    <location>
        <begin position="323"/>
        <end position="345"/>
    </location>
</feature>
<feature type="transmembrane region" description="Helical" evidence="9">
    <location>
        <begin position="428"/>
        <end position="448"/>
    </location>
</feature>
<evidence type="ECO:0000256" key="7">
    <source>
        <dbReference type="ARBA" id="ARBA00023180"/>
    </source>
</evidence>
<keyword evidence="12" id="KW-1185">Reference proteome</keyword>
<dbReference type="Gene3D" id="3.40.630.10">
    <property type="entry name" value="Zn peptidases"/>
    <property type="match status" value="1"/>
</dbReference>
<evidence type="ECO:0000256" key="4">
    <source>
        <dbReference type="ARBA" id="ARBA00017435"/>
    </source>
</evidence>
<feature type="transmembrane region" description="Helical" evidence="9">
    <location>
        <begin position="542"/>
        <end position="563"/>
    </location>
</feature>
<evidence type="ECO:0000313" key="12">
    <source>
        <dbReference type="Proteomes" id="UP000276379"/>
    </source>
</evidence>
<keyword evidence="6 9" id="KW-1133">Transmembrane helix</keyword>
<evidence type="ECO:0000256" key="2">
    <source>
        <dbReference type="ARBA" id="ARBA00004128"/>
    </source>
</evidence>
<feature type="transmembrane region" description="Helical" evidence="9">
    <location>
        <begin position="510"/>
        <end position="530"/>
    </location>
</feature>
<dbReference type="AlphaFoldDB" id="A0A3R8RLE1"/>
<evidence type="ECO:0000259" key="10">
    <source>
        <dbReference type="Pfam" id="PF04389"/>
    </source>
</evidence>
<keyword evidence="9" id="KW-0812">Transmembrane</keyword>
<comment type="function">
    <text evidence="1">May be involved in vacuolar sorting and osmoregulation.</text>
</comment>
<dbReference type="GO" id="GO:0008235">
    <property type="term" value="F:metalloexopeptidase activity"/>
    <property type="evidence" value="ECO:0007669"/>
    <property type="project" value="InterPro"/>
</dbReference>
<dbReference type="Proteomes" id="UP000276379">
    <property type="component" value="Unassembled WGS sequence"/>
</dbReference>
<name>A0A3R8RLE1_9ACTN</name>
<dbReference type="GO" id="GO:0005774">
    <property type="term" value="C:vacuolar membrane"/>
    <property type="evidence" value="ECO:0007669"/>
    <property type="project" value="UniProtKB-SubCell"/>
</dbReference>
<comment type="similarity">
    <text evidence="3">Belongs to the peptidase M28 family.</text>
</comment>
<evidence type="ECO:0000256" key="5">
    <source>
        <dbReference type="ARBA" id="ARBA00022554"/>
    </source>
</evidence>
<reference evidence="11 12" key="1">
    <citation type="submission" date="2017-10" db="EMBL/GenBank/DDBJ databases">
        <title>Draft genome of actinobacteria isolated from guarana (Paullinia cupana (Mart.) Ducke.</title>
        <authorList>
            <person name="Siqueira K.A."/>
            <person name="Liotti R.G."/>
            <person name="Mendes T.A."/>
            <person name="Soares M.A."/>
        </authorList>
    </citation>
    <scope>NUCLEOTIDE SEQUENCE [LARGE SCALE GENOMIC DNA]</scope>
    <source>
        <strain evidence="11 12">199</strain>
    </source>
</reference>
<keyword evidence="11" id="KW-0378">Hydrolase</keyword>
<comment type="subcellular location">
    <subcellularLocation>
        <location evidence="2">Vacuole membrane</location>
        <topology evidence="2">Multi-pass membrane protein</topology>
    </subcellularLocation>
</comment>
<proteinExistence type="inferred from homology"/>
<feature type="domain" description="Peptidase M28" evidence="10">
    <location>
        <begin position="108"/>
        <end position="293"/>
    </location>
</feature>
<dbReference type="Pfam" id="PF04389">
    <property type="entry name" value="Peptidase_M28"/>
    <property type="match status" value="1"/>
</dbReference>
<feature type="transmembrane region" description="Helical" evidence="9">
    <location>
        <begin position="484"/>
        <end position="504"/>
    </location>
</feature>
<keyword evidence="5" id="KW-0926">Vacuole</keyword>
<dbReference type="InterPro" id="IPR007484">
    <property type="entry name" value="Peptidase_M28"/>
</dbReference>
<dbReference type="GO" id="GO:0006508">
    <property type="term" value="P:proteolysis"/>
    <property type="evidence" value="ECO:0007669"/>
    <property type="project" value="InterPro"/>
</dbReference>
<comment type="caution">
    <text evidence="11">The sequence shown here is derived from an EMBL/GenBank/DDBJ whole genome shotgun (WGS) entry which is preliminary data.</text>
</comment>
<evidence type="ECO:0000256" key="8">
    <source>
        <dbReference type="ARBA" id="ARBA00031512"/>
    </source>
</evidence>
<feature type="transmembrane region" description="Helical" evidence="9">
    <location>
        <begin position="357"/>
        <end position="382"/>
    </location>
</feature>
<dbReference type="EMBL" id="PDES01000006">
    <property type="protein sequence ID" value="RRQ86030.1"/>
    <property type="molecule type" value="Genomic_DNA"/>
</dbReference>
<gene>
    <name evidence="11" type="ORF">CQW44_13810</name>
</gene>
<organism evidence="11 12">
    <name type="scientific">Streptomyces griseofuscus</name>
    <dbReference type="NCBI Taxonomy" id="146922"/>
    <lineage>
        <taxon>Bacteria</taxon>
        <taxon>Bacillati</taxon>
        <taxon>Actinomycetota</taxon>
        <taxon>Actinomycetes</taxon>
        <taxon>Kitasatosporales</taxon>
        <taxon>Streptomycetaceae</taxon>
        <taxon>Streptomyces</taxon>
    </lineage>
</organism>
<feature type="transmembrane region" description="Helical" evidence="9">
    <location>
        <begin position="402"/>
        <end position="421"/>
    </location>
</feature>
<evidence type="ECO:0000256" key="6">
    <source>
        <dbReference type="ARBA" id="ARBA00022989"/>
    </source>
</evidence>
<keyword evidence="11" id="KW-0031">Aminopeptidase</keyword>
<evidence type="ECO:0000256" key="9">
    <source>
        <dbReference type="SAM" id="Phobius"/>
    </source>
</evidence>
<evidence type="ECO:0000313" key="11">
    <source>
        <dbReference type="EMBL" id="RRQ86030.1"/>
    </source>
</evidence>
<feature type="transmembrane region" description="Helical" evidence="9">
    <location>
        <begin position="454"/>
        <end position="472"/>
    </location>
</feature>
<protein>
    <recommendedName>
        <fullName evidence="4">Vacuolar membrane protease</fullName>
    </recommendedName>
    <alternativeName>
        <fullName evidence="8">FXNA-related family protease 1</fullName>
    </alternativeName>
</protein>
<dbReference type="InterPro" id="IPR045175">
    <property type="entry name" value="M28_fam"/>
</dbReference>
<dbReference type="PANTHER" id="PTHR12147:SF58">
    <property type="entry name" value="VACUOLAR MEMBRANE PROTEASE"/>
    <property type="match status" value="1"/>
</dbReference>
<dbReference type="PANTHER" id="PTHR12147">
    <property type="entry name" value="METALLOPEPTIDASE M28 FAMILY MEMBER"/>
    <property type="match status" value="1"/>
</dbReference>
<keyword evidence="11" id="KW-0645">Protease</keyword>
<evidence type="ECO:0000256" key="1">
    <source>
        <dbReference type="ARBA" id="ARBA00003273"/>
    </source>
</evidence>
<keyword evidence="7" id="KW-0325">Glycoprotein</keyword>
<dbReference type="SUPFAM" id="SSF53187">
    <property type="entry name" value="Zn-dependent exopeptidases"/>
    <property type="match status" value="1"/>
</dbReference>